<dbReference type="GO" id="GO:0004252">
    <property type="term" value="F:serine-type endopeptidase activity"/>
    <property type="evidence" value="ECO:0007669"/>
    <property type="project" value="InterPro"/>
</dbReference>
<reference evidence="1 2" key="1">
    <citation type="submission" date="2019-01" db="EMBL/GenBank/DDBJ databases">
        <authorList>
            <person name="Sayadi A."/>
        </authorList>
    </citation>
    <scope>NUCLEOTIDE SEQUENCE [LARGE SCALE GENOMIC DNA]</scope>
</reference>
<dbReference type="SUPFAM" id="SSF52743">
    <property type="entry name" value="Subtilisin-like"/>
    <property type="match status" value="1"/>
</dbReference>
<evidence type="ECO:0000313" key="2">
    <source>
        <dbReference type="Proteomes" id="UP000410492"/>
    </source>
</evidence>
<dbReference type="GO" id="GO:0006508">
    <property type="term" value="P:proteolysis"/>
    <property type="evidence" value="ECO:0007669"/>
    <property type="project" value="InterPro"/>
</dbReference>
<dbReference type="Proteomes" id="UP000410492">
    <property type="component" value="Unassembled WGS sequence"/>
</dbReference>
<dbReference type="OrthoDB" id="10256524at2759"/>
<evidence type="ECO:0000313" key="1">
    <source>
        <dbReference type="EMBL" id="VEN47894.1"/>
    </source>
</evidence>
<protein>
    <recommendedName>
        <fullName evidence="3">Peptidase S8/S53 domain-containing protein</fullName>
    </recommendedName>
</protein>
<sequence length="97" mass="10545">MKDIPVNTEFPISGLLPKKETDVTSFLNKYPNYDGRDTVIAILDSGIDPGAPGLQQTIDGKIKIIERFDCSGCGDVNTVSITPKEGYIETLTGKKLK</sequence>
<dbReference type="Gene3D" id="3.40.50.200">
    <property type="entry name" value="Peptidase S8/S53 domain"/>
    <property type="match status" value="1"/>
</dbReference>
<dbReference type="AlphaFoldDB" id="A0A653CKT0"/>
<keyword evidence="2" id="KW-1185">Reference proteome</keyword>
<gene>
    <name evidence="1" type="ORF">CALMAC_LOCUS9544</name>
</gene>
<dbReference type="InterPro" id="IPR036852">
    <property type="entry name" value="Peptidase_S8/S53_dom_sf"/>
</dbReference>
<accession>A0A653CKT0</accession>
<evidence type="ECO:0008006" key="3">
    <source>
        <dbReference type="Google" id="ProtNLM"/>
    </source>
</evidence>
<feature type="non-terminal residue" evidence="1">
    <location>
        <position position="97"/>
    </location>
</feature>
<dbReference type="EMBL" id="CAACVG010007979">
    <property type="protein sequence ID" value="VEN47894.1"/>
    <property type="molecule type" value="Genomic_DNA"/>
</dbReference>
<organism evidence="1 2">
    <name type="scientific">Callosobruchus maculatus</name>
    <name type="common">Southern cowpea weevil</name>
    <name type="synonym">Pulse bruchid</name>
    <dbReference type="NCBI Taxonomy" id="64391"/>
    <lineage>
        <taxon>Eukaryota</taxon>
        <taxon>Metazoa</taxon>
        <taxon>Ecdysozoa</taxon>
        <taxon>Arthropoda</taxon>
        <taxon>Hexapoda</taxon>
        <taxon>Insecta</taxon>
        <taxon>Pterygota</taxon>
        <taxon>Neoptera</taxon>
        <taxon>Endopterygota</taxon>
        <taxon>Coleoptera</taxon>
        <taxon>Polyphaga</taxon>
        <taxon>Cucujiformia</taxon>
        <taxon>Chrysomeloidea</taxon>
        <taxon>Chrysomelidae</taxon>
        <taxon>Bruchinae</taxon>
        <taxon>Bruchini</taxon>
        <taxon>Callosobruchus</taxon>
    </lineage>
</organism>
<name>A0A653CKT0_CALMS</name>
<proteinExistence type="predicted"/>